<dbReference type="EMBL" id="CAJJDN010000138">
    <property type="protein sequence ID" value="CAD8122434.1"/>
    <property type="molecule type" value="Genomic_DNA"/>
</dbReference>
<accession>A0A8S1R593</accession>
<organism evidence="2 3">
    <name type="scientific">Paramecium sonneborni</name>
    <dbReference type="NCBI Taxonomy" id="65129"/>
    <lineage>
        <taxon>Eukaryota</taxon>
        <taxon>Sar</taxon>
        <taxon>Alveolata</taxon>
        <taxon>Ciliophora</taxon>
        <taxon>Intramacronucleata</taxon>
        <taxon>Oligohymenophorea</taxon>
        <taxon>Peniculida</taxon>
        <taxon>Parameciidae</taxon>
        <taxon>Paramecium</taxon>
    </lineage>
</organism>
<evidence type="ECO:0000313" key="2">
    <source>
        <dbReference type="EMBL" id="CAD8122434.1"/>
    </source>
</evidence>
<protein>
    <submittedName>
        <fullName evidence="2">Uncharacterized protein</fullName>
    </submittedName>
</protein>
<dbReference type="AlphaFoldDB" id="A0A8S1R593"/>
<reference evidence="2" key="1">
    <citation type="submission" date="2021-01" db="EMBL/GenBank/DDBJ databases">
        <authorList>
            <consortium name="Genoscope - CEA"/>
            <person name="William W."/>
        </authorList>
    </citation>
    <scope>NUCLEOTIDE SEQUENCE</scope>
</reference>
<proteinExistence type="predicted"/>
<evidence type="ECO:0000313" key="3">
    <source>
        <dbReference type="Proteomes" id="UP000692954"/>
    </source>
</evidence>
<keyword evidence="3" id="KW-1185">Reference proteome</keyword>
<comment type="caution">
    <text evidence="2">The sequence shown here is derived from an EMBL/GenBank/DDBJ whole genome shotgun (WGS) entry which is preliminary data.</text>
</comment>
<sequence>MFKDININSDEEDRNYFEEKPPKDSETLNLNQNLIQKIEFQQIKYRRSLTMPRKDRYQQLNKAIQDSFTIYQLQVKGKQ</sequence>
<dbReference type="Proteomes" id="UP000692954">
    <property type="component" value="Unassembled WGS sequence"/>
</dbReference>
<name>A0A8S1R593_9CILI</name>
<feature type="region of interest" description="Disordered" evidence="1">
    <location>
        <begin position="1"/>
        <end position="29"/>
    </location>
</feature>
<gene>
    <name evidence="2" type="ORF">PSON_ATCC_30995.1.T1380108</name>
</gene>
<feature type="compositionally biased region" description="Basic and acidic residues" evidence="1">
    <location>
        <begin position="14"/>
        <end position="26"/>
    </location>
</feature>
<evidence type="ECO:0000256" key="1">
    <source>
        <dbReference type="SAM" id="MobiDB-lite"/>
    </source>
</evidence>